<dbReference type="CDD" id="cd12116">
    <property type="entry name" value="A_NRPS_Ta1_like"/>
    <property type="match status" value="1"/>
</dbReference>
<dbReference type="InterPro" id="IPR006162">
    <property type="entry name" value="Ppantetheine_attach_site"/>
</dbReference>
<dbReference type="PANTHER" id="PTHR45398">
    <property type="match status" value="1"/>
</dbReference>
<accession>A0A923G515</accession>
<dbReference type="GO" id="GO:0031177">
    <property type="term" value="F:phosphopantetheine binding"/>
    <property type="evidence" value="ECO:0007669"/>
    <property type="project" value="InterPro"/>
</dbReference>
<dbReference type="PROSITE" id="PS50075">
    <property type="entry name" value="CARRIER"/>
    <property type="match status" value="3"/>
</dbReference>
<dbReference type="InterPro" id="IPR020806">
    <property type="entry name" value="PKS_PP-bd"/>
</dbReference>
<dbReference type="Gene3D" id="3.30.559.10">
    <property type="entry name" value="Chloramphenicol acetyltransferase-like domain"/>
    <property type="match status" value="4"/>
</dbReference>
<comment type="similarity">
    <text evidence="2">Belongs to the ATP-dependent AMP-binding enzyme family.</text>
</comment>
<protein>
    <submittedName>
        <fullName evidence="6">Amino acid adenylation domain-containing protein</fullName>
    </submittedName>
</protein>
<dbReference type="FunFam" id="3.40.50.12780:FF:000012">
    <property type="entry name" value="Non-ribosomal peptide synthetase"/>
    <property type="match status" value="2"/>
</dbReference>
<comment type="cofactor">
    <cofactor evidence="1">
        <name>pantetheine 4'-phosphate</name>
        <dbReference type="ChEBI" id="CHEBI:47942"/>
    </cofactor>
</comment>
<evidence type="ECO:0000313" key="6">
    <source>
        <dbReference type="EMBL" id="MBC3445052.1"/>
    </source>
</evidence>
<feature type="domain" description="Carrier" evidence="5">
    <location>
        <begin position="1005"/>
        <end position="1079"/>
    </location>
</feature>
<gene>
    <name evidence="6" type="ORF">HU751_04660</name>
</gene>
<dbReference type="Pfam" id="PF13193">
    <property type="entry name" value="AMP-binding_C"/>
    <property type="match status" value="3"/>
</dbReference>
<dbReference type="InterPro" id="IPR025110">
    <property type="entry name" value="AMP-bd_C"/>
</dbReference>
<sequence>MSGNMAVRIAKRFVSLPLEQRRQFLAKLREDGKDFSLLPVVESRHDFASIPLSFAQQRLLFLWQLEPHSAAYNMAAGLRLSGRLDVAALQCSFEHLVARHEALRTVFQVDGEQPRQVILETQAVPLEQVDLTSVASERREAELAAQVREASHQPFDLLHGPLLRASLYRLAAEDYVLLVSMHHIVSDGWSMDVMVKEFVHSYQAFSQGQAPQLPALEVQYADYAIWQRSWLEAGEGERQLDYWRQQLGQEQPLLEVAADFARPLTQSFDGQTLGFDFGAELSRRLGGYARAQGMTLFMLVLAGFSLFLSRQAGQRDIRIGVPNANRGRAEVEGLIGFFVNTQVLRCQVDERLSFDDLLAQVREAVLGAQAHQELPFEQLVDALVPERNLGHNPLFQVKFNQNVGMQRQRSLALPGLSVAEYPLDKVGTHFDLALDITDDGQLIHGEITFASDLYQRSTVEAFIPAFIELLGQLLDAPQLPLHRLAAPLRVGQVPEREAPALVLEQWQQQVQRQPEALAARSLEHSLSFAALDQAANRLAHHLQRQGVTRGQPVAVLMERSLDWLTGMLGILKAGAVYMPLDTKAPKARLRQMLEAAQAKVLLCAAGDARLTSLASAERQALAYVPAQWQDLPASAPAITLWAESPAYVIHTSGSTGQPKGVLVSHGALASYVAGLLERLAPAPEASMALVSTIAADLGHTVLFGALCAGRLLHVLPEALGFDPDAFARYMAEHRVGVLKIVPGHLAALLQAGNPADVLPEQALIVGGEACTPALVEQVRRLKPGCRLINHYGPSETTVGVLTHEVSTLAAEARAVPVGTALPGAHVLLLDDVLNPVADQVAGELYIGGASVAQGYLGQPGLTAERFVPDPTQPGQRLYRSGDRVRRNRSGQVEFIGRADDQVKVRGYRVEPAEVARVLLGLDGVAEAVVLAQPVDGDESRLQLVGWCVGQGLQGEALRQQLQDRLPDYMVPAQILVLERLPLTANGKLDKRALPAPGVARRQYTAPVGEIEQALAAIWAEVLKLDQVGSTDNFFELGGDSILSLQIIARAKRQGIKLSPKQLFEKQTIGQLAAVAKRIEKKAAAVEQVSGTLALLPIQARFFETAIPERQHWNQALLLKPTQALRVDCLTGALQALVDQHDALRLRFTQRDTWQAEFQAGKAEDILWVRALNDVAELPALAEQAQRSLDLAKGPLLRALLVDLPEGQQRLLLVIHHLVVDGVSWRVLLEDLQLAYTALAADKPLTLAAKSSSLKAWAERLGTHARSPELLSEADYWLDGLAAAGDELPRDNPAGAQTNRHVAHASSRLDTALTRKLLQVAPAAYRTQVNDLLLAALARVLCDWTEEESVLIQLEGHGREDLFPELDLSRTLGWFSSLFPVRLTPAHGLCAGLCAIKEQLRAVPNKGIGYGVLRYLGEPDLRARLAALPQPRVTFNYLGQFDGSFAEAEGALFTPASEGSGATQDLDSPLGNWLGITGQVYQGELELDWSFSREVFHPETIEALARRYEQVLTELVEHCAQAPHQGVTPSDFPLAELTQAQLDGLPLAAGEIEDLYPLSPMQQGMLFHSLYEQAAGNYINQLRVDVRGLDMARFRAAWQAVVDNHEVLRSCFPQDLPAPVQVVRRQVQVPFVELDQPQDADAVAQAERQAGFDLASGPLLRLTLIRTGDDSHHLIYTSHHILMDGWSSSRLLGEVLQRYSGVTPSAKTSRYRDYIQWLQGQDQQASETFWRGQVAELQEPTRLVQAFKSSGQAQGQGHGGLALRFEAQQTRQLADFARDQRVTLNTLVQAAWLLLLQRYTGQASVTFGATVAGRPAELPGVEEQLGLFINTLPVVASPRPEQTVGDWVQQVQALNLALREHEHTPLYEIQRWAGWSGEALFDNILVFENYPVAEALQQGAPQGLQFGEVLNQEQTNYPLTLVVQVGERLEAGFSFDRQCFSEQAIDQLAGHFQHLLAQLAADGERALGALSLPVEDLQEVASYPSTACTHELIEAQAASTPSAIAVTFAGQSLSYDQLNRRANRLAHKLREQGVGPDVLVGIAVERGFEMIVGLLAILKAGGAYVPLDPEYPQDRLSYMMEDSGIQLLLTQGHLLADLPVPAQVRSLKLEDDLAGYSDENPAHLTQPDNLAYVIYTSGSTGKPKGTLLPHHNLLRLFKATDAWFGFGPQDVWTLFHSYAFDFSVWEIFGALLHGGRLVIVPRETTRSPEDFHQLLVEQGVTVLNQTPSAFKPLMRVACDSASDLSLRYVIFGGEALDVAALQPWFERFGEDCDNLINMYGITETTVHVTYRPIRFADTQQPGSPIGAAIPDLSMYVLDADFNPVAKGCTGELHVGHAGLARGYHNRASLTAERFVPDPFSSEGGRLYRTGDLARYRGQEVIEYVGRIDHQVKIRGFRIELGEIEARLQEHSAVREVLVLDIDGAGGKQLAAYLIAQDENADHAALRDTLRQHLKANLPDYMVPTHFLVLDQWPLTANGKLDRKALPKPDASQLQQGYVAPRTALEQQLAAIWSEVLKVEQVGLHDNFFELGGHSLLATQVTSRIRQRLELEVPLRSLFESADLQAFAQATGQGSASQAPAFSVVDRSQPLPLSYAQQRQWFLWQLEPDSAAYNIPSALRLKGELNIEALRSSFAALIARHETLRTTFRQQGDSAEQVVHPTLDVPLQVASAALDETALQAWVEAQVREPFNLEHGPLLRARLLRLAADDHVLVLTLHHIVADGWSMPIMVDELVRGYESHLHGQAPQLPALAFQYADYAAWQRQWMEAGEQQRQLDYWQARLGSTQPILELATDRPRPAVQQYDGARLQVSLEPGLVAQLKSLAGQQDVTLFMLLLASFQALLHRHSGQADIRVGVPVANRTRAETEGLIGFFVNTQVLDARFQPQLRFDELLQQVKHTALGAQAHQELPFEQLVEALQPERSLSHSPLFQVMFNHQTQVLGESRELAGLSLQGLVSDKQTAQFDLTLDTAEHEGGLSATLTYATSLFEAASVARMAEHWRNLLQGICQDAAQRVADLPLLRREERERTLHAWNDSATDYPRGQTVQQLIEEQAARTPQAIAAVLGEQSLSYEQLNRRANALAHHLRSLGVGPDVLVGIAVERSLEMLVGLLAVLKAGGAYVPLDPQFPEDRLAYMMEDSGIALLLTQASLLQRLPIPPQVHSLCLDQPLPVECSEDNPRQLAHPENLAYVIYTSGSTGKPKGVTIRHDALVNFLCSMARQPGIDASDKVLSLTSLSFDIAGLELYLPLLCGASVVVLGEQVNKDPQALLAVIQTQAVSVVQATPSTWRMLLDAATPGAFAGKKVLCGGEALSAELAQRLIAQAGHVWNVYGPTETTIWSACHYLTASDDVWLGRPLANTRLHVLGAELDLLPQGARGELLIGGDGLARGYHKRPGLTAERFVPDPFASEPGARLYRTGDLTRYRDDGVIEYVGRLDHQVKIRGFRIELGEIEERLLLHPAIREAAVIDIDGPAGKQLAAYLVLHDAQQGVEALRGELRAHLKAGLPDYMVPSHLVGLARMPQTPNGKLDRKALPLPDASQLQLAHVVPVTELERKLAAIWAEVLHVERVGLQDNFFDLGGHSLLIVQVIGRVREQLGVDLSLNELFEQATLADFSQVVERKSGQVANAHDELTKSLEALKRLTAQEIDNLIA</sequence>
<dbReference type="CDD" id="cd17643">
    <property type="entry name" value="A_NRPS_Cytc1-like"/>
    <property type="match status" value="1"/>
</dbReference>
<dbReference type="Pfam" id="PF00668">
    <property type="entry name" value="Condensation"/>
    <property type="match status" value="4"/>
</dbReference>
<evidence type="ECO:0000256" key="4">
    <source>
        <dbReference type="ARBA" id="ARBA00022553"/>
    </source>
</evidence>
<dbReference type="InterPro" id="IPR009081">
    <property type="entry name" value="PP-bd_ACP"/>
</dbReference>
<dbReference type="PANTHER" id="PTHR45398:SF1">
    <property type="entry name" value="ENZYME, PUTATIVE (JCVI)-RELATED"/>
    <property type="match status" value="1"/>
</dbReference>
<dbReference type="FunFam" id="2.30.38.10:FF:000001">
    <property type="entry name" value="Non-ribosomal peptide synthetase PvdI"/>
    <property type="match status" value="1"/>
</dbReference>
<dbReference type="CDD" id="cd19543">
    <property type="entry name" value="DCL_NRPS"/>
    <property type="match status" value="1"/>
</dbReference>
<dbReference type="SUPFAM" id="SSF56801">
    <property type="entry name" value="Acetyl-CoA synthetase-like"/>
    <property type="match status" value="3"/>
</dbReference>
<name>A0A923G515_9PSED</name>
<comment type="caution">
    <text evidence="6">The sequence shown here is derived from an EMBL/GenBank/DDBJ whole genome shotgun (WGS) entry which is preliminary data.</text>
</comment>
<feature type="domain" description="Carrier" evidence="5">
    <location>
        <begin position="3547"/>
        <end position="3622"/>
    </location>
</feature>
<dbReference type="Pfam" id="PF00550">
    <property type="entry name" value="PP-binding"/>
    <property type="match status" value="3"/>
</dbReference>
<dbReference type="PROSITE" id="PS00455">
    <property type="entry name" value="AMP_BINDING"/>
    <property type="match status" value="3"/>
</dbReference>
<keyword evidence="3" id="KW-0596">Phosphopantetheine</keyword>
<evidence type="ECO:0000256" key="3">
    <source>
        <dbReference type="ARBA" id="ARBA00022450"/>
    </source>
</evidence>
<dbReference type="SMART" id="SM00823">
    <property type="entry name" value="PKS_PP"/>
    <property type="match status" value="3"/>
</dbReference>
<dbReference type="Gene3D" id="2.30.38.10">
    <property type="entry name" value="Luciferase, Domain 3"/>
    <property type="match status" value="3"/>
</dbReference>
<dbReference type="FunFam" id="3.30.559.10:FF:000012">
    <property type="entry name" value="Non-ribosomal peptide synthetase"/>
    <property type="match status" value="2"/>
</dbReference>
<dbReference type="InterPro" id="IPR010071">
    <property type="entry name" value="AA_adenyl_dom"/>
</dbReference>
<dbReference type="FunFam" id="3.40.50.980:FF:000002">
    <property type="entry name" value="Enterobactin synthetase component F"/>
    <property type="match status" value="1"/>
</dbReference>
<dbReference type="PROSITE" id="PS00012">
    <property type="entry name" value="PHOSPHOPANTETHEINE"/>
    <property type="match status" value="3"/>
</dbReference>
<dbReference type="CDD" id="cd19531">
    <property type="entry name" value="LCL_NRPS-like"/>
    <property type="match status" value="2"/>
</dbReference>
<dbReference type="FunFam" id="1.10.1200.10:FF:000005">
    <property type="entry name" value="Nonribosomal peptide synthetase 1"/>
    <property type="match status" value="3"/>
</dbReference>
<dbReference type="NCBIfam" id="TIGR01720">
    <property type="entry name" value="NRPS-para261"/>
    <property type="match status" value="1"/>
</dbReference>
<dbReference type="GO" id="GO:0044550">
    <property type="term" value="P:secondary metabolite biosynthetic process"/>
    <property type="evidence" value="ECO:0007669"/>
    <property type="project" value="UniProtKB-ARBA"/>
</dbReference>
<dbReference type="FunFam" id="3.30.300.30:FF:000010">
    <property type="entry name" value="Enterobactin synthetase component F"/>
    <property type="match status" value="2"/>
</dbReference>
<evidence type="ECO:0000259" key="5">
    <source>
        <dbReference type="PROSITE" id="PS50075"/>
    </source>
</evidence>
<dbReference type="SUPFAM" id="SSF47336">
    <property type="entry name" value="ACP-like"/>
    <property type="match status" value="3"/>
</dbReference>
<dbReference type="SUPFAM" id="SSF52777">
    <property type="entry name" value="CoA-dependent acyltransferases"/>
    <property type="match status" value="8"/>
</dbReference>
<dbReference type="GO" id="GO:0003824">
    <property type="term" value="F:catalytic activity"/>
    <property type="evidence" value="ECO:0007669"/>
    <property type="project" value="InterPro"/>
</dbReference>
<dbReference type="InterPro" id="IPR045851">
    <property type="entry name" value="AMP-bd_C_sf"/>
</dbReference>
<dbReference type="GO" id="GO:0043041">
    <property type="term" value="P:amino acid activation for nonribosomal peptide biosynthetic process"/>
    <property type="evidence" value="ECO:0007669"/>
    <property type="project" value="UniProtKB-ARBA"/>
</dbReference>
<keyword evidence="4" id="KW-0597">Phosphoprotein</keyword>
<organism evidence="6">
    <name type="scientific">Pseudomonas peradeniyensis</name>
    <dbReference type="NCBI Taxonomy" id="2745488"/>
    <lineage>
        <taxon>Bacteria</taxon>
        <taxon>Pseudomonadati</taxon>
        <taxon>Pseudomonadota</taxon>
        <taxon>Gammaproteobacteria</taxon>
        <taxon>Pseudomonadales</taxon>
        <taxon>Pseudomonadaceae</taxon>
        <taxon>Pseudomonas</taxon>
    </lineage>
</organism>
<reference evidence="6" key="2">
    <citation type="submission" date="2020-07" db="EMBL/GenBank/DDBJ databases">
        <authorList>
            <person name="Lood C."/>
            <person name="Girard L."/>
        </authorList>
    </citation>
    <scope>NUCLEOTIDE SEQUENCE</scope>
    <source>
        <strain evidence="6">BW13M1</strain>
    </source>
</reference>
<dbReference type="NCBIfam" id="TIGR01733">
    <property type="entry name" value="AA-adenyl-dom"/>
    <property type="match status" value="3"/>
</dbReference>
<feature type="domain" description="Carrier" evidence="5">
    <location>
        <begin position="2498"/>
        <end position="2573"/>
    </location>
</feature>
<dbReference type="InterPro" id="IPR010060">
    <property type="entry name" value="NRPS_synth"/>
</dbReference>
<proteinExistence type="inferred from homology"/>
<dbReference type="Gene3D" id="3.30.300.30">
    <property type="match status" value="3"/>
</dbReference>
<reference evidence="6" key="1">
    <citation type="journal article" date="2020" name="Microorganisms">
        <title>Reliable Identification of Environmental Pseudomonas Isolates Using the rpoD Gene.</title>
        <authorList>
            <consortium name="The Broad Institute Genome Sequencing Platform"/>
            <person name="Girard L."/>
            <person name="Lood C."/>
            <person name="Rokni-Zadeh H."/>
            <person name="van Noort V."/>
            <person name="Lavigne R."/>
            <person name="De Mot R."/>
        </authorList>
    </citation>
    <scope>NUCLEOTIDE SEQUENCE</scope>
    <source>
        <strain evidence="6">BW13M1</strain>
    </source>
</reference>
<dbReference type="InterPro" id="IPR023213">
    <property type="entry name" value="CAT-like_dom_sf"/>
</dbReference>
<dbReference type="Gene3D" id="3.30.559.30">
    <property type="entry name" value="Nonribosomal peptide synthetase, condensation domain"/>
    <property type="match status" value="4"/>
</dbReference>
<evidence type="ECO:0000256" key="2">
    <source>
        <dbReference type="ARBA" id="ARBA00006432"/>
    </source>
</evidence>
<dbReference type="InterPro" id="IPR001242">
    <property type="entry name" value="Condensation_dom"/>
</dbReference>
<dbReference type="CDD" id="cd05930">
    <property type="entry name" value="A_NRPS"/>
    <property type="match status" value="1"/>
</dbReference>
<dbReference type="Pfam" id="PF00501">
    <property type="entry name" value="AMP-binding"/>
    <property type="match status" value="3"/>
</dbReference>
<dbReference type="InterPro" id="IPR000873">
    <property type="entry name" value="AMP-dep_synth/lig_dom"/>
</dbReference>
<evidence type="ECO:0000256" key="1">
    <source>
        <dbReference type="ARBA" id="ARBA00001957"/>
    </source>
</evidence>
<dbReference type="InterPro" id="IPR020845">
    <property type="entry name" value="AMP-binding_CS"/>
</dbReference>
<dbReference type="Gene3D" id="1.10.1200.10">
    <property type="entry name" value="ACP-like"/>
    <property type="match status" value="3"/>
</dbReference>
<dbReference type="EMBL" id="JABWRJ010000004">
    <property type="protein sequence ID" value="MBC3445052.1"/>
    <property type="molecule type" value="Genomic_DNA"/>
</dbReference>
<dbReference type="NCBIfam" id="NF003417">
    <property type="entry name" value="PRK04813.1"/>
    <property type="match status" value="3"/>
</dbReference>
<dbReference type="InterPro" id="IPR036736">
    <property type="entry name" value="ACP-like_sf"/>
</dbReference>
<dbReference type="Gene3D" id="3.40.50.980">
    <property type="match status" value="6"/>
</dbReference>
<dbReference type="FunFam" id="3.40.50.980:FF:000001">
    <property type="entry name" value="Non-ribosomal peptide synthetase"/>
    <property type="match status" value="2"/>
</dbReference>
<dbReference type="CDD" id="cd19534">
    <property type="entry name" value="E_NRPS"/>
    <property type="match status" value="1"/>
</dbReference>